<keyword evidence="1" id="KW-0694">RNA-binding</keyword>
<dbReference type="GO" id="GO:0071011">
    <property type="term" value="C:precatalytic spliceosome"/>
    <property type="evidence" value="ECO:0007669"/>
    <property type="project" value="TreeGrafter"/>
</dbReference>
<dbReference type="InterPro" id="IPR051974">
    <property type="entry name" value="PUF60_regulator"/>
</dbReference>
<dbReference type="Gene3D" id="3.30.70.330">
    <property type="match status" value="3"/>
</dbReference>
<dbReference type="PROSITE" id="PS50102">
    <property type="entry name" value="RRM"/>
    <property type="match status" value="3"/>
</dbReference>
<dbReference type="Proteomes" id="UP000278143">
    <property type="component" value="Unassembled WGS sequence"/>
</dbReference>
<feature type="compositionally biased region" description="Polar residues" evidence="2">
    <location>
        <begin position="10"/>
        <end position="22"/>
    </location>
</feature>
<feature type="domain" description="RRM" evidence="3">
    <location>
        <begin position="217"/>
        <end position="295"/>
    </location>
</feature>
<accession>A0A4P9Z4L2</accession>
<evidence type="ECO:0000256" key="1">
    <source>
        <dbReference type="PROSITE-ProRule" id="PRU00176"/>
    </source>
</evidence>
<dbReference type="SMART" id="SM00360">
    <property type="entry name" value="RRM"/>
    <property type="match status" value="2"/>
</dbReference>
<organism evidence="4 5">
    <name type="scientific">Syncephalis pseudoplumigaleata</name>
    <dbReference type="NCBI Taxonomy" id="1712513"/>
    <lineage>
        <taxon>Eukaryota</taxon>
        <taxon>Fungi</taxon>
        <taxon>Fungi incertae sedis</taxon>
        <taxon>Zoopagomycota</taxon>
        <taxon>Zoopagomycotina</taxon>
        <taxon>Zoopagomycetes</taxon>
        <taxon>Zoopagales</taxon>
        <taxon>Piptocephalidaceae</taxon>
        <taxon>Syncephalis</taxon>
    </lineage>
</organism>
<sequence length="451" mass="48402">MSDTIEHASETASSLASLQASGTEATAAATPAEPAADTTSEAEPVAPATPVHLEQLPSLTLDEDQRQRLEKAKEYIRAVQKTLVDKLPRKVVPIIPAFNGALNPNPALTALPPGVDARTMSIISRIYVGSIHFELTEEHLRAVFSQFGYPRDISLQLDPVTGRHKGFCFIEFDVPEAAQMAQASMNGAELGGRALRCGRPNNFDQALIDNLPPAPKNRVYVSNVNTHVDEDMLQTIFEAFGKIQRCILVPNMTTRQHKTYGFIDFESEDVVPAAISAMNGFELGGNTLHVVRAMVAGTLIEGMSVLKGLAPLPVPPPSATATMPASIAHAALGQAMAAPSMDPLNSVLGEENISIKGSQRYVIMQKLAQSEEAARAAQDRAQHSGGKATTVVRIVNAVSAGEADDALREEFEEECRRFGTVKRIHIETDEDPAGAAYIFVQFDAISGAQQA</sequence>
<dbReference type="GO" id="GO:0071013">
    <property type="term" value="C:catalytic step 2 spliceosome"/>
    <property type="evidence" value="ECO:0007669"/>
    <property type="project" value="TreeGrafter"/>
</dbReference>
<protein>
    <recommendedName>
        <fullName evidence="3">RRM domain-containing protein</fullName>
    </recommendedName>
</protein>
<feature type="region of interest" description="Disordered" evidence="2">
    <location>
        <begin position="1"/>
        <end position="60"/>
    </location>
</feature>
<dbReference type="SUPFAM" id="SSF54928">
    <property type="entry name" value="RNA-binding domain, RBD"/>
    <property type="match status" value="2"/>
</dbReference>
<dbReference type="PANTHER" id="PTHR47330:SF1">
    <property type="entry name" value="POLY(U)-BINDING-SPLICING FACTOR PUF60"/>
    <property type="match status" value="1"/>
</dbReference>
<dbReference type="GO" id="GO:0000380">
    <property type="term" value="P:alternative mRNA splicing, via spliceosome"/>
    <property type="evidence" value="ECO:0007669"/>
    <property type="project" value="TreeGrafter"/>
</dbReference>
<keyword evidence="5" id="KW-1185">Reference proteome</keyword>
<dbReference type="InterPro" id="IPR000504">
    <property type="entry name" value="RRM_dom"/>
</dbReference>
<evidence type="ECO:0000313" key="4">
    <source>
        <dbReference type="EMBL" id="RKP27395.1"/>
    </source>
</evidence>
<dbReference type="OrthoDB" id="5411533at2759"/>
<evidence type="ECO:0000256" key="2">
    <source>
        <dbReference type="SAM" id="MobiDB-lite"/>
    </source>
</evidence>
<reference evidence="5" key="1">
    <citation type="journal article" date="2018" name="Nat. Microbiol.">
        <title>Leveraging single-cell genomics to expand the fungal tree of life.</title>
        <authorList>
            <person name="Ahrendt S.R."/>
            <person name="Quandt C.A."/>
            <person name="Ciobanu D."/>
            <person name="Clum A."/>
            <person name="Salamov A."/>
            <person name="Andreopoulos B."/>
            <person name="Cheng J.F."/>
            <person name="Woyke T."/>
            <person name="Pelin A."/>
            <person name="Henrissat B."/>
            <person name="Reynolds N.K."/>
            <person name="Benny G.L."/>
            <person name="Smith M.E."/>
            <person name="James T.Y."/>
            <person name="Grigoriev I.V."/>
        </authorList>
    </citation>
    <scope>NUCLEOTIDE SEQUENCE [LARGE SCALE GENOMIC DNA]</scope>
    <source>
        <strain evidence="5">Benny S71-1</strain>
    </source>
</reference>
<dbReference type="AlphaFoldDB" id="A0A4P9Z4L2"/>
<dbReference type="GO" id="GO:0006376">
    <property type="term" value="P:mRNA splice site recognition"/>
    <property type="evidence" value="ECO:0007669"/>
    <property type="project" value="TreeGrafter"/>
</dbReference>
<dbReference type="InterPro" id="IPR035979">
    <property type="entry name" value="RBD_domain_sf"/>
</dbReference>
<evidence type="ECO:0000259" key="3">
    <source>
        <dbReference type="PROSITE" id="PS50102"/>
    </source>
</evidence>
<feature type="domain" description="RRM" evidence="3">
    <location>
        <begin position="124"/>
        <end position="202"/>
    </location>
</feature>
<dbReference type="GO" id="GO:0000381">
    <property type="term" value="P:regulation of alternative mRNA splicing, via spliceosome"/>
    <property type="evidence" value="ECO:0007669"/>
    <property type="project" value="TreeGrafter"/>
</dbReference>
<dbReference type="GO" id="GO:0003723">
    <property type="term" value="F:RNA binding"/>
    <property type="evidence" value="ECO:0007669"/>
    <property type="project" value="UniProtKB-UniRule"/>
</dbReference>
<dbReference type="InterPro" id="IPR012677">
    <property type="entry name" value="Nucleotide-bd_a/b_plait_sf"/>
</dbReference>
<feature type="compositionally biased region" description="Low complexity" evidence="2">
    <location>
        <begin position="23"/>
        <end position="44"/>
    </location>
</feature>
<feature type="domain" description="RRM" evidence="3">
    <location>
        <begin position="390"/>
        <end position="451"/>
    </location>
</feature>
<gene>
    <name evidence="4" type="ORF">SYNPS1DRAFT_26954</name>
</gene>
<proteinExistence type="predicted"/>
<evidence type="ECO:0000313" key="5">
    <source>
        <dbReference type="Proteomes" id="UP000278143"/>
    </source>
</evidence>
<name>A0A4P9Z4L2_9FUNG</name>
<dbReference type="PANTHER" id="PTHR47330">
    <property type="entry name" value="POLY(U)-BINDING-SPLICING FACTOR PUF60-B-RELATED"/>
    <property type="match status" value="1"/>
</dbReference>
<feature type="non-terminal residue" evidence="4">
    <location>
        <position position="451"/>
    </location>
</feature>
<dbReference type="Pfam" id="PF00076">
    <property type="entry name" value="RRM_1"/>
    <property type="match status" value="2"/>
</dbReference>
<dbReference type="EMBL" id="KZ989215">
    <property type="protein sequence ID" value="RKP27395.1"/>
    <property type="molecule type" value="Genomic_DNA"/>
</dbReference>